<sequence>MGLPPGTAGTAGRLWHETTTEFLSCVRSTGASLNQATGSEVVLLCGGPIGLDGPKGEPGRPGDKGSKGEVGAPPIDVFQTVKLGQFGSRLRKSSYLVCVTGIGRTRTQPQVMKRNELRVDRAGWLVWSAPKAPAKVTANVHFARDDDALGTDG</sequence>
<dbReference type="EMBL" id="AXCN02000116">
    <property type="status" value="NOT_ANNOTATED_CDS"/>
    <property type="molecule type" value="Genomic_DNA"/>
</dbReference>
<accession>A0A182QMW0</accession>
<proteinExistence type="predicted"/>
<dbReference type="VEuPathDB" id="VectorBase:AFAF013390"/>
<reference evidence="3" key="1">
    <citation type="submission" date="2014-01" db="EMBL/GenBank/DDBJ databases">
        <title>The Genome Sequence of Anopheles farauti FAR1 (V2).</title>
        <authorList>
            <consortium name="The Broad Institute Genomics Platform"/>
            <person name="Neafsey D.E."/>
            <person name="Besansky N."/>
            <person name="Howell P."/>
            <person name="Walton C."/>
            <person name="Young S.K."/>
            <person name="Zeng Q."/>
            <person name="Gargeya S."/>
            <person name="Fitzgerald M."/>
            <person name="Haas B."/>
            <person name="Abouelleil A."/>
            <person name="Allen A.W."/>
            <person name="Alvarado L."/>
            <person name="Arachchi H.M."/>
            <person name="Berlin A.M."/>
            <person name="Chapman S.B."/>
            <person name="Gainer-Dewar J."/>
            <person name="Goldberg J."/>
            <person name="Griggs A."/>
            <person name="Gujja S."/>
            <person name="Hansen M."/>
            <person name="Howarth C."/>
            <person name="Imamovic A."/>
            <person name="Ireland A."/>
            <person name="Larimer J."/>
            <person name="McCowan C."/>
            <person name="Murphy C."/>
            <person name="Pearson M."/>
            <person name="Poon T.W."/>
            <person name="Priest M."/>
            <person name="Roberts A."/>
            <person name="Saif S."/>
            <person name="Shea T."/>
            <person name="Sisk P."/>
            <person name="Sykes S."/>
            <person name="Wortman J."/>
            <person name="Nusbaum C."/>
            <person name="Birren B."/>
        </authorList>
    </citation>
    <scope>NUCLEOTIDE SEQUENCE [LARGE SCALE GENOMIC DNA]</scope>
    <source>
        <strain evidence="3">FAR1</strain>
    </source>
</reference>
<feature type="compositionally biased region" description="Basic and acidic residues" evidence="1">
    <location>
        <begin position="54"/>
        <end position="67"/>
    </location>
</feature>
<organism evidence="2 3">
    <name type="scientific">Anopheles farauti</name>
    <dbReference type="NCBI Taxonomy" id="69004"/>
    <lineage>
        <taxon>Eukaryota</taxon>
        <taxon>Metazoa</taxon>
        <taxon>Ecdysozoa</taxon>
        <taxon>Arthropoda</taxon>
        <taxon>Hexapoda</taxon>
        <taxon>Insecta</taxon>
        <taxon>Pterygota</taxon>
        <taxon>Neoptera</taxon>
        <taxon>Endopterygota</taxon>
        <taxon>Diptera</taxon>
        <taxon>Nematocera</taxon>
        <taxon>Culicoidea</taxon>
        <taxon>Culicidae</taxon>
        <taxon>Anophelinae</taxon>
        <taxon>Anopheles</taxon>
    </lineage>
</organism>
<dbReference type="AlphaFoldDB" id="A0A182QMW0"/>
<feature type="region of interest" description="Disordered" evidence="1">
    <location>
        <begin position="50"/>
        <end position="73"/>
    </location>
</feature>
<protein>
    <submittedName>
        <fullName evidence="2">Uncharacterized protein</fullName>
    </submittedName>
</protein>
<keyword evidence="3" id="KW-1185">Reference proteome</keyword>
<evidence type="ECO:0000256" key="1">
    <source>
        <dbReference type="SAM" id="MobiDB-lite"/>
    </source>
</evidence>
<reference evidence="2" key="2">
    <citation type="submission" date="2020-05" db="UniProtKB">
        <authorList>
            <consortium name="EnsemblMetazoa"/>
        </authorList>
    </citation>
    <scope>IDENTIFICATION</scope>
    <source>
        <strain evidence="2">FAR1</strain>
    </source>
</reference>
<evidence type="ECO:0000313" key="3">
    <source>
        <dbReference type="Proteomes" id="UP000075886"/>
    </source>
</evidence>
<dbReference type="Proteomes" id="UP000075886">
    <property type="component" value="Unassembled WGS sequence"/>
</dbReference>
<dbReference type="EnsemblMetazoa" id="AFAF013390-RA">
    <property type="protein sequence ID" value="AFAF013390-PA"/>
    <property type="gene ID" value="AFAF013390"/>
</dbReference>
<dbReference type="STRING" id="69004.A0A182QMW0"/>
<name>A0A182QMW0_9DIPT</name>
<evidence type="ECO:0000313" key="2">
    <source>
        <dbReference type="EnsemblMetazoa" id="AFAF013390-PA"/>
    </source>
</evidence>